<evidence type="ECO:0000256" key="1">
    <source>
        <dbReference type="ARBA" id="ARBA00005964"/>
    </source>
</evidence>
<dbReference type="PANTHER" id="PTHR11559">
    <property type="entry name" value="CARBOXYLESTERASE"/>
    <property type="match status" value="1"/>
</dbReference>
<dbReference type="SUPFAM" id="SSF53474">
    <property type="entry name" value="alpha/beta-Hydrolases"/>
    <property type="match status" value="1"/>
</dbReference>
<keyword evidence="6" id="KW-1185">Reference proteome</keyword>
<protein>
    <recommendedName>
        <fullName evidence="3">Carboxylic ester hydrolase</fullName>
        <ecNumber evidence="3">3.1.1.-</ecNumber>
    </recommendedName>
</protein>
<dbReference type="InterPro" id="IPR000997">
    <property type="entry name" value="Cholinesterase"/>
</dbReference>
<dbReference type="RefSeq" id="WP_345373426.1">
    <property type="nucleotide sequence ID" value="NZ_BAABLM010000001.1"/>
</dbReference>
<comment type="caution">
    <text evidence="5">The sequence shown here is derived from an EMBL/GenBank/DDBJ whole genome shotgun (WGS) entry which is preliminary data.</text>
</comment>
<accession>A0ABP8VMK2</accession>
<evidence type="ECO:0000259" key="4">
    <source>
        <dbReference type="Pfam" id="PF00135"/>
    </source>
</evidence>
<dbReference type="Gene3D" id="3.40.50.1820">
    <property type="entry name" value="alpha/beta hydrolase"/>
    <property type="match status" value="1"/>
</dbReference>
<dbReference type="InterPro" id="IPR029058">
    <property type="entry name" value="AB_hydrolase_fold"/>
</dbReference>
<proteinExistence type="inferred from homology"/>
<name>A0ABP8VMK2_9MICO</name>
<gene>
    <name evidence="5" type="ORF">GCM10025780_07900</name>
</gene>
<dbReference type="Proteomes" id="UP001501295">
    <property type="component" value="Unassembled WGS sequence"/>
</dbReference>
<evidence type="ECO:0000313" key="5">
    <source>
        <dbReference type="EMBL" id="GAA4667912.1"/>
    </source>
</evidence>
<organism evidence="5 6">
    <name type="scientific">Frondihabitans cladoniiphilus</name>
    <dbReference type="NCBI Taxonomy" id="715785"/>
    <lineage>
        <taxon>Bacteria</taxon>
        <taxon>Bacillati</taxon>
        <taxon>Actinomycetota</taxon>
        <taxon>Actinomycetes</taxon>
        <taxon>Micrococcales</taxon>
        <taxon>Microbacteriaceae</taxon>
        <taxon>Frondihabitans</taxon>
    </lineage>
</organism>
<dbReference type="InterPro" id="IPR002018">
    <property type="entry name" value="CarbesteraseB"/>
</dbReference>
<dbReference type="EC" id="3.1.1.-" evidence="3"/>
<evidence type="ECO:0000256" key="3">
    <source>
        <dbReference type="RuleBase" id="RU361235"/>
    </source>
</evidence>
<dbReference type="InterPro" id="IPR019826">
    <property type="entry name" value="Carboxylesterase_B_AS"/>
</dbReference>
<dbReference type="EMBL" id="BAABLM010000001">
    <property type="protein sequence ID" value="GAA4667912.1"/>
    <property type="molecule type" value="Genomic_DNA"/>
</dbReference>
<sequence length="497" mass="53000">MTTASCASGDVTGAELPTGILEFLGIPFAAPPVGKLRFEPPVPHSPWPEPWDATKYGPTAPQPQGEGPMNEILPNRIAPGDEYLNLNVWTPTLDGAAPVMVFIHGGGFSTGSGSVSVYNGERFARDGVVLVTINYRLGPDGFLWVGDGVANLGLLDQIAALEWVRDNIAAFGGDPQQVTLFGESAGAMSVVSLMAMPRAQGLFHRAIAESGAGVSVISPRSAKKVAARLAALLGIRPTRSAISALPVDRVLAGASTVGEELTKRPFTTLWGEAGRNLMAFEPVVDGDILPGIPEDLIAAGAGHDIDLLIGTNSDEANLFFVPSGAVDRMPSIIASVFAWLYGARRPGTVRRYRRNRPGVSAGTLAAAILTDGFYRIPALRLAGLHPHAHVYEFAWKSGAFDGRLGACHAMELPFVFDTLDDPEAAAMLGGPAPQELATRMHAAWVRFAKTGDPGWPPFTAEQRTSMRFDVTSHLTEDERADERALWPSSRRKARIRA</sequence>
<evidence type="ECO:0000313" key="6">
    <source>
        <dbReference type="Proteomes" id="UP001501295"/>
    </source>
</evidence>
<reference evidence="6" key="1">
    <citation type="journal article" date="2019" name="Int. J. Syst. Evol. Microbiol.">
        <title>The Global Catalogue of Microorganisms (GCM) 10K type strain sequencing project: providing services to taxonomists for standard genome sequencing and annotation.</title>
        <authorList>
            <consortium name="The Broad Institute Genomics Platform"/>
            <consortium name="The Broad Institute Genome Sequencing Center for Infectious Disease"/>
            <person name="Wu L."/>
            <person name="Ma J."/>
        </authorList>
    </citation>
    <scope>NUCLEOTIDE SEQUENCE [LARGE SCALE GENOMIC DNA]</scope>
    <source>
        <strain evidence="6">JCM 18956</strain>
    </source>
</reference>
<dbReference type="Pfam" id="PF00135">
    <property type="entry name" value="COesterase"/>
    <property type="match status" value="1"/>
</dbReference>
<evidence type="ECO:0000256" key="2">
    <source>
        <dbReference type="ARBA" id="ARBA00022801"/>
    </source>
</evidence>
<dbReference type="InterPro" id="IPR050309">
    <property type="entry name" value="Type-B_Carboxylest/Lipase"/>
</dbReference>
<keyword evidence="2 3" id="KW-0378">Hydrolase</keyword>
<feature type="domain" description="Carboxylesterase type B" evidence="4">
    <location>
        <begin position="7"/>
        <end position="477"/>
    </location>
</feature>
<dbReference type="PROSITE" id="PS00122">
    <property type="entry name" value="CARBOXYLESTERASE_B_1"/>
    <property type="match status" value="1"/>
</dbReference>
<comment type="similarity">
    <text evidence="1 3">Belongs to the type-B carboxylesterase/lipase family.</text>
</comment>
<dbReference type="PRINTS" id="PR00878">
    <property type="entry name" value="CHOLNESTRASE"/>
</dbReference>